<dbReference type="OrthoDB" id="5241565at2"/>
<dbReference type="EMBL" id="QLYX01000010">
    <property type="protein sequence ID" value="RAY13259.1"/>
    <property type="molecule type" value="Genomic_DNA"/>
</dbReference>
<evidence type="ECO:0000256" key="1">
    <source>
        <dbReference type="ARBA" id="ARBA00004141"/>
    </source>
</evidence>
<dbReference type="CDD" id="cd03386">
    <property type="entry name" value="PAP2_Aur1_like"/>
    <property type="match status" value="1"/>
</dbReference>
<comment type="caution">
    <text evidence="7">The sequence shown here is derived from an EMBL/GenBank/DDBJ whole genome shotgun (WGS) entry which is preliminary data.</text>
</comment>
<feature type="transmembrane region" description="Helical" evidence="5">
    <location>
        <begin position="181"/>
        <end position="199"/>
    </location>
</feature>
<proteinExistence type="predicted"/>
<evidence type="ECO:0000313" key="7">
    <source>
        <dbReference type="EMBL" id="RAY13259.1"/>
    </source>
</evidence>
<dbReference type="InterPro" id="IPR026841">
    <property type="entry name" value="Aur1/Ipt1"/>
</dbReference>
<organism evidence="7 8">
    <name type="scientific">Actinomadura craniellae</name>
    <dbReference type="NCBI Taxonomy" id="2231787"/>
    <lineage>
        <taxon>Bacteria</taxon>
        <taxon>Bacillati</taxon>
        <taxon>Actinomycetota</taxon>
        <taxon>Actinomycetes</taxon>
        <taxon>Streptosporangiales</taxon>
        <taxon>Thermomonosporaceae</taxon>
        <taxon>Actinomadura</taxon>
    </lineage>
</organism>
<dbReference type="Proteomes" id="UP000251891">
    <property type="component" value="Unassembled WGS sequence"/>
</dbReference>
<feature type="transmembrane region" description="Helical" evidence="5">
    <location>
        <begin position="68"/>
        <end position="86"/>
    </location>
</feature>
<protein>
    <submittedName>
        <fullName evidence="7">PAP2 family protein</fullName>
    </submittedName>
</protein>
<feature type="transmembrane region" description="Helical" evidence="5">
    <location>
        <begin position="152"/>
        <end position="174"/>
    </location>
</feature>
<evidence type="ECO:0000259" key="6">
    <source>
        <dbReference type="Pfam" id="PF14378"/>
    </source>
</evidence>
<name>A0A365H2I7_9ACTN</name>
<gene>
    <name evidence="7" type="ORF">DPM19_21955</name>
</gene>
<sequence length="251" mass="27181">MRREILLIAAFYIAYSLIRVAINRMGTSSAFGHAHQILALERSVGIDVELGLNQALLGMPWLARGANLFYATAHFAVTLALLVWVHRHRPAHYRWLRTALMAATALALLGFWLYPLAPPRFLSGEGYVDPVVVLHSVGLYSSDASGALANQYAAMPSMHAGWALWCGLVLVLLAGRRWVKVLGALYPVVTVLVILSTANHYVLDAAAGFALVGLALIGAFLLYRKKAVIPNTPGRIVTDSASSPSVHPLHV</sequence>
<feature type="transmembrane region" description="Helical" evidence="5">
    <location>
        <begin position="98"/>
        <end position="117"/>
    </location>
</feature>
<reference evidence="7 8" key="1">
    <citation type="submission" date="2018-06" db="EMBL/GenBank/DDBJ databases">
        <title>Actinomadura craniellae sp. nov. isolated from marine sponge Craniella sp.</title>
        <authorList>
            <person name="Li L."/>
            <person name="Xu Q.H."/>
            <person name="Lin H.W."/>
            <person name="Lu Y.H."/>
        </authorList>
    </citation>
    <scope>NUCLEOTIDE SEQUENCE [LARGE SCALE GENOMIC DNA]</scope>
    <source>
        <strain evidence="7 8">LHW63021</strain>
    </source>
</reference>
<keyword evidence="2 5" id="KW-0812">Transmembrane</keyword>
<keyword evidence="4 5" id="KW-0472">Membrane</keyword>
<dbReference type="Pfam" id="PF14378">
    <property type="entry name" value="PAP2_3"/>
    <property type="match status" value="1"/>
</dbReference>
<evidence type="ECO:0000256" key="3">
    <source>
        <dbReference type="ARBA" id="ARBA00022989"/>
    </source>
</evidence>
<evidence type="ECO:0000256" key="5">
    <source>
        <dbReference type="SAM" id="Phobius"/>
    </source>
</evidence>
<accession>A0A365H2I7</accession>
<evidence type="ECO:0000313" key="8">
    <source>
        <dbReference type="Proteomes" id="UP000251891"/>
    </source>
</evidence>
<comment type="subcellular location">
    <subcellularLocation>
        <location evidence="1">Membrane</location>
        <topology evidence="1">Multi-pass membrane protein</topology>
    </subcellularLocation>
</comment>
<keyword evidence="8" id="KW-1185">Reference proteome</keyword>
<dbReference type="PANTHER" id="PTHR31310:SF7">
    <property type="entry name" value="PA-PHOSPHATASE RELATED-FAMILY PROTEIN DDB_G0268928"/>
    <property type="match status" value="1"/>
</dbReference>
<evidence type="ECO:0000256" key="4">
    <source>
        <dbReference type="ARBA" id="ARBA00023136"/>
    </source>
</evidence>
<feature type="transmembrane region" description="Helical" evidence="5">
    <location>
        <begin position="205"/>
        <end position="223"/>
    </location>
</feature>
<feature type="transmembrane region" description="Helical" evidence="5">
    <location>
        <begin position="5"/>
        <end position="22"/>
    </location>
</feature>
<dbReference type="PANTHER" id="PTHR31310">
    <property type="match status" value="1"/>
</dbReference>
<dbReference type="GO" id="GO:0016020">
    <property type="term" value="C:membrane"/>
    <property type="evidence" value="ECO:0007669"/>
    <property type="project" value="UniProtKB-SubCell"/>
</dbReference>
<dbReference type="InterPro" id="IPR052185">
    <property type="entry name" value="IPC_Synthase-Related"/>
</dbReference>
<dbReference type="AlphaFoldDB" id="A0A365H2I7"/>
<keyword evidence="3 5" id="KW-1133">Transmembrane helix</keyword>
<evidence type="ECO:0000256" key="2">
    <source>
        <dbReference type="ARBA" id="ARBA00022692"/>
    </source>
</evidence>
<feature type="domain" description="Inositolphosphotransferase Aur1/Ipt1" evidence="6">
    <location>
        <begin position="35"/>
        <end position="216"/>
    </location>
</feature>